<dbReference type="InterPro" id="IPR046848">
    <property type="entry name" value="E_motif"/>
</dbReference>
<comment type="caution">
    <text evidence="3">The sequence shown here is derived from an EMBL/GenBank/DDBJ whole genome shotgun (WGS) entry which is preliminary data.</text>
</comment>
<keyword evidence="1" id="KW-0677">Repeat</keyword>
<dbReference type="Pfam" id="PF13041">
    <property type="entry name" value="PPR_2"/>
    <property type="match status" value="2"/>
</dbReference>
<gene>
    <name evidence="3" type="ORF">PanWU01x14_035300</name>
</gene>
<dbReference type="AlphaFoldDB" id="A0A2P5DT62"/>
<dbReference type="GO" id="GO:0003723">
    <property type="term" value="F:RNA binding"/>
    <property type="evidence" value="ECO:0007669"/>
    <property type="project" value="InterPro"/>
</dbReference>
<protein>
    <submittedName>
        <fullName evidence="3">Pentatricopeptide repeat</fullName>
    </submittedName>
</protein>
<reference evidence="4" key="1">
    <citation type="submission" date="2016-06" db="EMBL/GenBank/DDBJ databases">
        <title>Parallel loss of symbiosis genes in relatives of nitrogen-fixing non-legume Parasponia.</title>
        <authorList>
            <person name="Van Velzen R."/>
            <person name="Holmer R."/>
            <person name="Bu F."/>
            <person name="Rutten L."/>
            <person name="Van Zeijl A."/>
            <person name="Liu W."/>
            <person name="Santuari L."/>
            <person name="Cao Q."/>
            <person name="Sharma T."/>
            <person name="Shen D."/>
            <person name="Roswanjaya Y."/>
            <person name="Wardhani T."/>
            <person name="Kalhor M.S."/>
            <person name="Jansen J."/>
            <person name="Van den Hoogen J."/>
            <person name="Gungor B."/>
            <person name="Hartog M."/>
            <person name="Hontelez J."/>
            <person name="Verver J."/>
            <person name="Yang W.-C."/>
            <person name="Schijlen E."/>
            <person name="Repin R."/>
            <person name="Schilthuizen M."/>
            <person name="Schranz E."/>
            <person name="Heidstra R."/>
            <person name="Miyata K."/>
            <person name="Fedorova E."/>
            <person name="Kohlen W."/>
            <person name="Bisseling T."/>
            <person name="Smit S."/>
            <person name="Geurts R."/>
        </authorList>
    </citation>
    <scope>NUCLEOTIDE SEQUENCE [LARGE SCALE GENOMIC DNA]</scope>
    <source>
        <strain evidence="4">cv. WU1-14</strain>
    </source>
</reference>
<feature type="repeat" description="PPR" evidence="2">
    <location>
        <begin position="314"/>
        <end position="348"/>
    </location>
</feature>
<feature type="repeat" description="PPR" evidence="2">
    <location>
        <begin position="283"/>
        <end position="313"/>
    </location>
</feature>
<dbReference type="EMBL" id="JXTB01000018">
    <property type="protein sequence ID" value="PON76476.1"/>
    <property type="molecule type" value="Genomic_DNA"/>
</dbReference>
<dbReference type="PANTHER" id="PTHR47926">
    <property type="entry name" value="PENTATRICOPEPTIDE REPEAT-CONTAINING PROTEIN"/>
    <property type="match status" value="1"/>
</dbReference>
<evidence type="ECO:0000313" key="3">
    <source>
        <dbReference type="EMBL" id="PON76476.1"/>
    </source>
</evidence>
<dbReference type="Gene3D" id="1.25.40.10">
    <property type="entry name" value="Tetratricopeptide repeat domain"/>
    <property type="match status" value="3"/>
</dbReference>
<dbReference type="NCBIfam" id="TIGR00756">
    <property type="entry name" value="PPR"/>
    <property type="match status" value="6"/>
</dbReference>
<dbReference type="InterPro" id="IPR002885">
    <property type="entry name" value="PPR_rpt"/>
</dbReference>
<evidence type="ECO:0000256" key="1">
    <source>
        <dbReference type="ARBA" id="ARBA00022737"/>
    </source>
</evidence>
<evidence type="ECO:0000256" key="2">
    <source>
        <dbReference type="PROSITE-ProRule" id="PRU00708"/>
    </source>
</evidence>
<dbReference type="PANTHER" id="PTHR47926:SF415">
    <property type="entry name" value="PENTATRICOPEPTIDE REPEAT-CONTAINING PROTEIN"/>
    <property type="match status" value="1"/>
</dbReference>
<dbReference type="PROSITE" id="PS51375">
    <property type="entry name" value="PPR"/>
    <property type="match status" value="4"/>
</dbReference>
<dbReference type="OrthoDB" id="185373at2759"/>
<keyword evidence="4" id="KW-1185">Reference proteome</keyword>
<feature type="repeat" description="PPR" evidence="2">
    <location>
        <begin position="151"/>
        <end position="181"/>
    </location>
</feature>
<dbReference type="Proteomes" id="UP000237105">
    <property type="component" value="Unassembled WGS sequence"/>
</dbReference>
<dbReference type="SUPFAM" id="SSF48452">
    <property type="entry name" value="TPR-like"/>
    <property type="match status" value="1"/>
</dbReference>
<dbReference type="FunFam" id="1.25.40.10:FF:000348">
    <property type="entry name" value="Pentatricopeptide repeat-containing protein chloroplastic"/>
    <property type="match status" value="1"/>
</dbReference>
<evidence type="ECO:0000313" key="4">
    <source>
        <dbReference type="Proteomes" id="UP000237105"/>
    </source>
</evidence>
<feature type="repeat" description="PPR" evidence="2">
    <location>
        <begin position="182"/>
        <end position="216"/>
    </location>
</feature>
<dbReference type="InterPro" id="IPR011990">
    <property type="entry name" value="TPR-like_helical_dom_sf"/>
</dbReference>
<dbReference type="Pfam" id="PF01535">
    <property type="entry name" value="PPR"/>
    <property type="match status" value="4"/>
</dbReference>
<accession>A0A2P5DT62</accession>
<organism evidence="3 4">
    <name type="scientific">Parasponia andersonii</name>
    <name type="common">Sponia andersonii</name>
    <dbReference type="NCBI Taxonomy" id="3476"/>
    <lineage>
        <taxon>Eukaryota</taxon>
        <taxon>Viridiplantae</taxon>
        <taxon>Streptophyta</taxon>
        <taxon>Embryophyta</taxon>
        <taxon>Tracheophyta</taxon>
        <taxon>Spermatophyta</taxon>
        <taxon>Magnoliopsida</taxon>
        <taxon>eudicotyledons</taxon>
        <taxon>Gunneridae</taxon>
        <taxon>Pentapetalae</taxon>
        <taxon>rosids</taxon>
        <taxon>fabids</taxon>
        <taxon>Rosales</taxon>
        <taxon>Cannabaceae</taxon>
        <taxon>Parasponia</taxon>
    </lineage>
</organism>
<dbReference type="InterPro" id="IPR046960">
    <property type="entry name" value="PPR_At4g14850-like_plant"/>
</dbReference>
<dbReference type="FunFam" id="1.25.40.10:FF:000184">
    <property type="entry name" value="Pentatricopeptide repeat-containing protein, chloroplastic"/>
    <property type="match status" value="1"/>
</dbReference>
<name>A0A2P5DT62_PARAD</name>
<sequence>MSTGIGALTIRELETLFVPTLRNCTKLTQLKRIHARIVKFSLSQSNFLITKMVDLCEKSGEVEYAGLLFEQVVERNVFLYNTMIRVYAHSNMCGLAMILYKQMLRHIKAENPIIPDRFTFPFVIRSCGGLLCIDLGRQIHGQVCKFGPKSHSITCNGLMDMYIKCGSLTDAQKMFEEMSERDVISWNSLLSGHARLGKMRRARDLFDEMPSKTIVSWTAMISGYTGIGCYSDALDIFREMQILGVEPDEISIISVLPACAQLGALEIGKWIHIYSDKYGLLRSTSVCNALIEMYAKCGCIDPALQLFNQMLERDVISWSTMIGGLANHGKAQKAIELFREMERAKIEPNAITFLGLLSACAHAGYWSEGLKYFNSMRKDYRLEPEVEHYGCLVDLLGRSGWLDQALQMIKKMPMRPDSKIWGSLLNSCRIHCNLEIAIIAMEHLLELEPDDTGNYVLLSNIYADIGRWESVSKIRKLIRSKSMKKKTPGCSLIEVDNMVEEFVSGDDSKPSTKDIFSMLDLLVSRQNLTDDLIEIIEEE</sequence>
<dbReference type="GO" id="GO:0009451">
    <property type="term" value="P:RNA modification"/>
    <property type="evidence" value="ECO:0007669"/>
    <property type="project" value="InterPro"/>
</dbReference>
<proteinExistence type="predicted"/>
<dbReference type="Pfam" id="PF20431">
    <property type="entry name" value="E_motif"/>
    <property type="match status" value="1"/>
</dbReference>